<gene>
    <name evidence="3" type="ORF">HGI30_18025</name>
</gene>
<evidence type="ECO:0000259" key="2">
    <source>
        <dbReference type="Pfam" id="PF13276"/>
    </source>
</evidence>
<dbReference type="RefSeq" id="WP_168908826.1">
    <property type="nucleotide sequence ID" value="NZ_CP051428.1"/>
</dbReference>
<proteinExistence type="predicted"/>
<dbReference type="AlphaFoldDB" id="A0A6H2H0W0"/>
<accession>A0A6H2H0W0</accession>
<reference evidence="3 4" key="1">
    <citation type="submission" date="2020-04" db="EMBL/GenBank/DDBJ databases">
        <title>Novel Paenibacillus strain UniB2 isolated from commercial digestive syrup.</title>
        <authorList>
            <person name="Thorat V."/>
            <person name="Kirdat K."/>
            <person name="Tiwarekar B."/>
            <person name="Yadav A."/>
        </authorList>
    </citation>
    <scope>NUCLEOTIDE SEQUENCE [LARGE SCALE GENOMIC DNA]</scope>
    <source>
        <strain evidence="3 4">UniB2</strain>
    </source>
</reference>
<evidence type="ECO:0000313" key="4">
    <source>
        <dbReference type="Proteomes" id="UP000502136"/>
    </source>
</evidence>
<evidence type="ECO:0000313" key="3">
    <source>
        <dbReference type="EMBL" id="QJC53285.1"/>
    </source>
</evidence>
<name>A0A6H2H0W0_9BACL</name>
<dbReference type="KEGG" id="palr:HGI30_18025"/>
<dbReference type="PANTHER" id="PTHR46889">
    <property type="entry name" value="TRANSPOSASE INSF FOR INSERTION SEQUENCE IS3B-RELATED"/>
    <property type="match status" value="1"/>
</dbReference>
<dbReference type="InterPro" id="IPR025948">
    <property type="entry name" value="HTH-like_dom"/>
</dbReference>
<sequence>MFPEAQAQPSADPDVKYRSQWRAGFYKWKVSLSAGKQRKNCDADIKEHLLAIHRLRPFYGYIRMTTALKKEGLGVNHKKVRRLMRELGIRPSSERSARMQGANRRFPLATP</sequence>
<evidence type="ECO:0000256" key="1">
    <source>
        <dbReference type="SAM" id="MobiDB-lite"/>
    </source>
</evidence>
<organism evidence="3 4">
    <name type="scientific">Paenibacillus albicereus</name>
    <dbReference type="NCBI Taxonomy" id="2726185"/>
    <lineage>
        <taxon>Bacteria</taxon>
        <taxon>Bacillati</taxon>
        <taxon>Bacillota</taxon>
        <taxon>Bacilli</taxon>
        <taxon>Bacillales</taxon>
        <taxon>Paenibacillaceae</taxon>
        <taxon>Paenibacillus</taxon>
    </lineage>
</organism>
<keyword evidence="4" id="KW-1185">Reference proteome</keyword>
<dbReference type="Pfam" id="PF13276">
    <property type="entry name" value="HTH_21"/>
    <property type="match status" value="1"/>
</dbReference>
<feature type="region of interest" description="Disordered" evidence="1">
    <location>
        <begin position="91"/>
        <end position="111"/>
    </location>
</feature>
<feature type="domain" description="HTH-like" evidence="2">
    <location>
        <begin position="45"/>
        <end position="92"/>
    </location>
</feature>
<protein>
    <submittedName>
        <fullName evidence="3">Transposase</fullName>
    </submittedName>
</protein>
<dbReference type="Proteomes" id="UP000502136">
    <property type="component" value="Chromosome"/>
</dbReference>
<dbReference type="EMBL" id="CP051428">
    <property type="protein sequence ID" value="QJC53285.1"/>
    <property type="molecule type" value="Genomic_DNA"/>
</dbReference>
<dbReference type="InterPro" id="IPR050900">
    <property type="entry name" value="Transposase_IS3/IS150/IS904"/>
</dbReference>